<dbReference type="Proteomes" id="UP000242791">
    <property type="component" value="Unassembled WGS sequence"/>
</dbReference>
<feature type="domain" description="C2H2-type" evidence="2">
    <location>
        <begin position="16"/>
        <end position="39"/>
    </location>
</feature>
<protein>
    <recommendedName>
        <fullName evidence="2">C2H2-type domain-containing protein</fullName>
    </recommendedName>
</protein>
<dbReference type="InterPro" id="IPR013087">
    <property type="entry name" value="Znf_C2H2_type"/>
</dbReference>
<dbReference type="EMBL" id="LGTZ01000754">
    <property type="protein sequence ID" value="OJD23598.1"/>
    <property type="molecule type" value="Genomic_DNA"/>
</dbReference>
<accession>A0A1J9Q4J4</accession>
<dbReference type="VEuPathDB" id="FungiDB:ACJ73_05050"/>
<sequence length="272" mass="29976">MDKYYEVLEDDKPMECGSLHCDGLFNSVLELRYHYQDVHCIPVPRKRSNVKPGEKSGVAGSPQDGDNTSSGLEFHITTAGSFKRKRTESSDSEIIDLPVKRHNYGSACRGPSNKLFSPNQTSSDANISGSRDRIMEDSSSGSCDNGDDKKNGLDVTDTSRLASVGLSHIDPPQLLSEPESIVLQLLAFFPFLPQLSSFVYQTPLSQSNTFLFSYLFAGLNNLFDKILQHASISRPLEGSRQNAILIIHRENLVPLTLLGKVEAVIKIQTLDG</sequence>
<feature type="region of interest" description="Disordered" evidence="1">
    <location>
        <begin position="45"/>
        <end position="94"/>
    </location>
</feature>
<feature type="compositionally biased region" description="Polar residues" evidence="1">
    <location>
        <begin position="114"/>
        <end position="129"/>
    </location>
</feature>
<dbReference type="PROSITE" id="PS00028">
    <property type="entry name" value="ZINC_FINGER_C2H2_1"/>
    <property type="match status" value="1"/>
</dbReference>
<evidence type="ECO:0000256" key="1">
    <source>
        <dbReference type="SAM" id="MobiDB-lite"/>
    </source>
</evidence>
<reference evidence="3 4" key="1">
    <citation type="submission" date="2015-08" db="EMBL/GenBank/DDBJ databases">
        <title>Emmonsia species relationships and genome sequence.</title>
        <authorList>
            <person name="Cuomo C.A."/>
            <person name="Schwartz I.S."/>
            <person name="Kenyon C."/>
            <person name="De Hoog G.S."/>
            <person name="Govender N.P."/>
            <person name="Botha A."/>
            <person name="Moreno L."/>
            <person name="De Vries M."/>
            <person name="Munoz J.F."/>
            <person name="Stielow J.B."/>
        </authorList>
    </citation>
    <scope>NUCLEOTIDE SEQUENCE [LARGE SCALE GENOMIC DNA]</scope>
    <source>
        <strain evidence="3 4">EI222</strain>
    </source>
</reference>
<evidence type="ECO:0000259" key="2">
    <source>
        <dbReference type="PROSITE" id="PS00028"/>
    </source>
</evidence>
<feature type="region of interest" description="Disordered" evidence="1">
    <location>
        <begin position="110"/>
        <end position="154"/>
    </location>
</feature>
<proteinExistence type="predicted"/>
<comment type="caution">
    <text evidence="3">The sequence shown here is derived from an EMBL/GenBank/DDBJ whole genome shotgun (WGS) entry which is preliminary data.</text>
</comment>
<evidence type="ECO:0000313" key="3">
    <source>
        <dbReference type="EMBL" id="OJD23598.1"/>
    </source>
</evidence>
<name>A0A1J9Q4J4_9EURO</name>
<gene>
    <name evidence="3" type="ORF">ACJ73_05050</name>
</gene>
<organism evidence="3 4">
    <name type="scientific">Blastomyces percursus</name>
    <dbReference type="NCBI Taxonomy" id="1658174"/>
    <lineage>
        <taxon>Eukaryota</taxon>
        <taxon>Fungi</taxon>
        <taxon>Dikarya</taxon>
        <taxon>Ascomycota</taxon>
        <taxon>Pezizomycotina</taxon>
        <taxon>Eurotiomycetes</taxon>
        <taxon>Eurotiomycetidae</taxon>
        <taxon>Onygenales</taxon>
        <taxon>Ajellomycetaceae</taxon>
        <taxon>Blastomyces</taxon>
    </lineage>
</organism>
<dbReference type="AlphaFoldDB" id="A0A1J9Q4J4"/>
<evidence type="ECO:0000313" key="4">
    <source>
        <dbReference type="Proteomes" id="UP000242791"/>
    </source>
</evidence>
<keyword evidence="4" id="KW-1185">Reference proteome</keyword>